<dbReference type="SUPFAM" id="SSF48371">
    <property type="entry name" value="ARM repeat"/>
    <property type="match status" value="1"/>
</dbReference>
<proteinExistence type="predicted"/>
<name>A0A5C6FM31_9PLAN</name>
<dbReference type="RefSeq" id="WP_146414514.1">
    <property type="nucleotide sequence ID" value="NZ_SJPZ01000002.1"/>
</dbReference>
<dbReference type="InterPro" id="IPR011989">
    <property type="entry name" value="ARM-like"/>
</dbReference>
<organism evidence="2 3">
    <name type="scientific">Crateriforma conspicua</name>
    <dbReference type="NCBI Taxonomy" id="2527996"/>
    <lineage>
        <taxon>Bacteria</taxon>
        <taxon>Pseudomonadati</taxon>
        <taxon>Planctomycetota</taxon>
        <taxon>Planctomycetia</taxon>
        <taxon>Planctomycetales</taxon>
        <taxon>Planctomycetaceae</taxon>
        <taxon>Crateriforma</taxon>
    </lineage>
</organism>
<evidence type="ECO:0000256" key="1">
    <source>
        <dbReference type="SAM" id="MobiDB-lite"/>
    </source>
</evidence>
<comment type="caution">
    <text evidence="2">The sequence shown here is derived from an EMBL/GenBank/DDBJ whole genome shotgun (WGS) entry which is preliminary data.</text>
</comment>
<gene>
    <name evidence="2" type="ORF">V7x_33860</name>
</gene>
<dbReference type="EMBL" id="SJPZ01000002">
    <property type="protein sequence ID" value="TWU61698.1"/>
    <property type="molecule type" value="Genomic_DNA"/>
</dbReference>
<dbReference type="OrthoDB" id="235101at2"/>
<accession>A0A5C6FM31</accession>
<feature type="region of interest" description="Disordered" evidence="1">
    <location>
        <begin position="496"/>
        <end position="527"/>
    </location>
</feature>
<reference evidence="2 3" key="1">
    <citation type="submission" date="2019-02" db="EMBL/GenBank/DDBJ databases">
        <title>Deep-cultivation of Planctomycetes and their phenomic and genomic characterization uncovers novel biology.</title>
        <authorList>
            <person name="Wiegand S."/>
            <person name="Jogler M."/>
            <person name="Boedeker C."/>
            <person name="Pinto D."/>
            <person name="Vollmers J."/>
            <person name="Rivas-Marin E."/>
            <person name="Kohn T."/>
            <person name="Peeters S.H."/>
            <person name="Heuer A."/>
            <person name="Rast P."/>
            <person name="Oberbeckmann S."/>
            <person name="Bunk B."/>
            <person name="Jeske O."/>
            <person name="Meyerdierks A."/>
            <person name="Storesund J.E."/>
            <person name="Kallscheuer N."/>
            <person name="Luecker S."/>
            <person name="Lage O.M."/>
            <person name="Pohl T."/>
            <person name="Merkel B.J."/>
            <person name="Hornburger P."/>
            <person name="Mueller R.-W."/>
            <person name="Bruemmer F."/>
            <person name="Labrenz M."/>
            <person name="Spormann A.M."/>
            <person name="Op Den Camp H."/>
            <person name="Overmann J."/>
            <person name="Amann R."/>
            <person name="Jetten M.S.M."/>
            <person name="Mascher T."/>
            <person name="Medema M.H."/>
            <person name="Devos D.P."/>
            <person name="Kaster A.-K."/>
            <person name="Ovreas L."/>
            <person name="Rohde M."/>
            <person name="Galperin M.Y."/>
            <person name="Jogler C."/>
        </authorList>
    </citation>
    <scope>NUCLEOTIDE SEQUENCE [LARGE SCALE GENOMIC DNA]</scope>
    <source>
        <strain evidence="2 3">V7</strain>
    </source>
</reference>
<dbReference type="Gene3D" id="1.25.10.10">
    <property type="entry name" value="Leucine-rich Repeat Variant"/>
    <property type="match status" value="1"/>
</dbReference>
<evidence type="ECO:0008006" key="4">
    <source>
        <dbReference type="Google" id="ProtNLM"/>
    </source>
</evidence>
<dbReference type="AlphaFoldDB" id="A0A5C6FM31"/>
<dbReference type="InterPro" id="IPR016024">
    <property type="entry name" value="ARM-type_fold"/>
</dbReference>
<protein>
    <recommendedName>
        <fullName evidence="4">HEAT repeat protein</fullName>
    </recommendedName>
</protein>
<sequence length="527" mass="57959">MPGLSLTYEFLAETANAAAVDVLASALCSGDPDAHRRAVDALLRRRCERSGRCLALHWPSLTSEQQERLVPHAKWFRTFIAERLSGDADVVLPALRACKTLQLVDLTDTIARLAENGKSHAIRHAAADTIRSIAQQLGDAARSGQVNVLGRSAFVTRLAASARRFSMHRNHTMVEAFLLASTWSDSELRRCMKDDSGIAELLTDCLVKATDRSLIDLLAAGVRRRDLGDVLAGAIQDRTDETFQSSFLTCVGTDPTPNTISNLKQLGIPRCCRQAFSESDQLSDSHQAALIYVWSYGSGDWEDTLTLACDALQHCGESVIPAVLTALKRTEPQAAESWLEAAKHVSSDDPAQIQQHRKARLLMNLIEMLDHPDQRIGEAAREVLRPLHAAAMLPVMNTLGQRSRRILGRVVMMVDNQAIQHVSDSLRHPVLQNRLDALLAVDAFAAIDLLSESMKHIVRNDHQEARRVAAEVMADGTGEATLNLLIEMADLPESSARDAARRSLEKRKESDTEFPANVSDLSELNLN</sequence>
<evidence type="ECO:0000313" key="2">
    <source>
        <dbReference type="EMBL" id="TWU61698.1"/>
    </source>
</evidence>
<feature type="compositionally biased region" description="Basic and acidic residues" evidence="1">
    <location>
        <begin position="496"/>
        <end position="511"/>
    </location>
</feature>
<evidence type="ECO:0000313" key="3">
    <source>
        <dbReference type="Proteomes" id="UP000316476"/>
    </source>
</evidence>
<dbReference type="Proteomes" id="UP000316476">
    <property type="component" value="Unassembled WGS sequence"/>
</dbReference>